<reference evidence="5" key="1">
    <citation type="submission" date="2023-07" db="EMBL/GenBank/DDBJ databases">
        <title>A chromosome-level genome assembly of Lolium multiflorum.</title>
        <authorList>
            <person name="Chen Y."/>
            <person name="Copetti D."/>
            <person name="Kolliker R."/>
            <person name="Studer B."/>
        </authorList>
    </citation>
    <scope>NUCLEOTIDE SEQUENCE</scope>
    <source>
        <strain evidence="5">02402/16</strain>
        <tissue evidence="5">Leaf</tissue>
    </source>
</reference>
<evidence type="ECO:0000259" key="4">
    <source>
        <dbReference type="Pfam" id="PF08263"/>
    </source>
</evidence>
<dbReference type="Pfam" id="PF00560">
    <property type="entry name" value="LRR_1"/>
    <property type="match status" value="2"/>
</dbReference>
<feature type="chain" id="PRO_5042175622" description="Leucine-rich repeat-containing N-terminal plant-type domain-containing protein" evidence="3">
    <location>
        <begin position="20"/>
        <end position="243"/>
    </location>
</feature>
<dbReference type="InterPro" id="IPR001611">
    <property type="entry name" value="Leu-rich_rpt"/>
</dbReference>
<dbReference type="Proteomes" id="UP001231189">
    <property type="component" value="Unassembled WGS sequence"/>
</dbReference>
<protein>
    <recommendedName>
        <fullName evidence="4">Leucine-rich repeat-containing N-terminal plant-type domain-containing protein</fullName>
    </recommendedName>
</protein>
<keyword evidence="1" id="KW-0433">Leucine-rich repeat</keyword>
<dbReference type="InterPro" id="IPR013210">
    <property type="entry name" value="LRR_N_plant-typ"/>
</dbReference>
<keyword evidence="6" id="KW-1185">Reference proteome</keyword>
<gene>
    <name evidence="5" type="ORF">QYE76_047906</name>
</gene>
<evidence type="ECO:0000313" key="6">
    <source>
        <dbReference type="Proteomes" id="UP001231189"/>
    </source>
</evidence>
<dbReference type="Pfam" id="PF08263">
    <property type="entry name" value="LRRNT_2"/>
    <property type="match status" value="1"/>
</dbReference>
<organism evidence="5 6">
    <name type="scientific">Lolium multiflorum</name>
    <name type="common">Italian ryegrass</name>
    <name type="synonym">Lolium perenne subsp. multiflorum</name>
    <dbReference type="NCBI Taxonomy" id="4521"/>
    <lineage>
        <taxon>Eukaryota</taxon>
        <taxon>Viridiplantae</taxon>
        <taxon>Streptophyta</taxon>
        <taxon>Embryophyta</taxon>
        <taxon>Tracheophyta</taxon>
        <taxon>Spermatophyta</taxon>
        <taxon>Magnoliopsida</taxon>
        <taxon>Liliopsida</taxon>
        <taxon>Poales</taxon>
        <taxon>Poaceae</taxon>
        <taxon>BOP clade</taxon>
        <taxon>Pooideae</taxon>
        <taxon>Poodae</taxon>
        <taxon>Poeae</taxon>
        <taxon>Poeae Chloroplast Group 2 (Poeae type)</taxon>
        <taxon>Loliodinae</taxon>
        <taxon>Loliinae</taxon>
        <taxon>Lolium</taxon>
    </lineage>
</organism>
<keyword evidence="3" id="KW-0732">Signal</keyword>
<dbReference type="SUPFAM" id="SSF52058">
    <property type="entry name" value="L domain-like"/>
    <property type="match status" value="1"/>
</dbReference>
<dbReference type="PANTHER" id="PTHR48065:SF7">
    <property type="entry name" value="LEUCINE-RICH REPEAT-CONTAINING N-TERMINAL PLANT-TYPE DOMAIN-CONTAINING PROTEIN"/>
    <property type="match status" value="1"/>
</dbReference>
<feature type="domain" description="Leucine-rich repeat-containing N-terminal plant-type" evidence="4">
    <location>
        <begin position="27"/>
        <end position="63"/>
    </location>
</feature>
<dbReference type="EMBL" id="JAUUTY010000002">
    <property type="protein sequence ID" value="KAK1687058.1"/>
    <property type="molecule type" value="Genomic_DNA"/>
</dbReference>
<proteinExistence type="predicted"/>
<accession>A0AAD8TSF8</accession>
<keyword evidence="2" id="KW-0677">Repeat</keyword>
<dbReference type="InterPro" id="IPR032675">
    <property type="entry name" value="LRR_dom_sf"/>
</dbReference>
<feature type="signal peptide" evidence="3">
    <location>
        <begin position="1"/>
        <end position="19"/>
    </location>
</feature>
<evidence type="ECO:0000256" key="1">
    <source>
        <dbReference type="ARBA" id="ARBA00022614"/>
    </source>
</evidence>
<dbReference type="Gene3D" id="3.80.10.10">
    <property type="entry name" value="Ribonuclease Inhibitor"/>
    <property type="match status" value="1"/>
</dbReference>
<dbReference type="AlphaFoldDB" id="A0AAD8TSF8"/>
<name>A0AAD8TSF8_LOLMU</name>
<evidence type="ECO:0000313" key="5">
    <source>
        <dbReference type="EMBL" id="KAK1687058.1"/>
    </source>
</evidence>
<sequence length="243" mass="25178">MMLSLYATIVLLLLAGVESASRNDCNAGDIAALVAVKAAFNNASYFASWTAATKCCHWRGIKCEYFPATGHVNVIGLDIVEDDNVAGPIPGAAIVGLTSLVDLTLYKVPGLYGPIPKELARISGLFALTVSGTGVSGPVPSYLGSLTALQFLDLSSNRLTGGIPASLAAQPHITSIDLSGNRLSGGIPVEVLNLDGLQFFNVSSNRLCGMVPSGSAVRFGESAFQLNKCLCGDAGLPPCHHTN</sequence>
<evidence type="ECO:0000256" key="2">
    <source>
        <dbReference type="ARBA" id="ARBA00022737"/>
    </source>
</evidence>
<comment type="caution">
    <text evidence="5">The sequence shown here is derived from an EMBL/GenBank/DDBJ whole genome shotgun (WGS) entry which is preliminary data.</text>
</comment>
<evidence type="ECO:0000256" key="3">
    <source>
        <dbReference type="SAM" id="SignalP"/>
    </source>
</evidence>
<dbReference type="FunFam" id="3.80.10.10:FF:000383">
    <property type="entry name" value="Leucine-rich repeat receptor protein kinase EMS1"/>
    <property type="match status" value="1"/>
</dbReference>
<dbReference type="PANTHER" id="PTHR48065">
    <property type="entry name" value="OS10G0469600 PROTEIN"/>
    <property type="match status" value="1"/>
</dbReference>